<sequence>MQAHCRYGPAKAFLHAADLYPGDHGTVRGRYAYSAWLYVKFDKLKYFCWVAPSVVNIEGDINKVYLTEPKLPGPSVLYGAPENVRVQREGDRVVVTWDRVAMTEDDDRGYMLDVFVCQNQRLIWYPVSLPNQYETSAAFTDEPGCSAPSGGVLYTVEKHGYSHPTKIPWIPAP</sequence>
<dbReference type="InParanoid" id="E8N4A5"/>
<dbReference type="AlphaFoldDB" id="E8N4A5"/>
<dbReference type="STRING" id="926569.ANT_12350"/>
<evidence type="ECO:0000313" key="1">
    <source>
        <dbReference type="EMBL" id="BAJ63269.1"/>
    </source>
</evidence>
<keyword evidence="2" id="KW-1185">Reference proteome</keyword>
<evidence type="ECO:0000313" key="2">
    <source>
        <dbReference type="Proteomes" id="UP000008922"/>
    </source>
</evidence>
<gene>
    <name evidence="1" type="ordered locus">ANT_12350</name>
</gene>
<dbReference type="KEGG" id="atm:ANT_12350"/>
<accession>E8N4A5</accession>
<dbReference type="Proteomes" id="UP000008922">
    <property type="component" value="Chromosome"/>
</dbReference>
<reference evidence="1 2" key="1">
    <citation type="submission" date="2010-12" db="EMBL/GenBank/DDBJ databases">
        <title>Whole genome sequence of Anaerolinea thermophila UNI-1.</title>
        <authorList>
            <person name="Narita-Yamada S."/>
            <person name="Kishi E."/>
            <person name="Watanabe Y."/>
            <person name="Takasaki K."/>
            <person name="Ankai A."/>
            <person name="Oguchi A."/>
            <person name="Fukui S."/>
            <person name="Takahashi M."/>
            <person name="Yashiro I."/>
            <person name="Hosoyama A."/>
            <person name="Sekiguchi Y."/>
            <person name="Hanada S."/>
            <person name="Fujita N."/>
        </authorList>
    </citation>
    <scope>NUCLEOTIDE SEQUENCE [LARGE SCALE GENOMIC DNA]</scope>
    <source>
        <strain evidence="2">DSM 14523 / JCM 11388 / NBRC 100420 / UNI-1</strain>
    </source>
</reference>
<protein>
    <submittedName>
        <fullName evidence="1">Uncharacterized protein</fullName>
    </submittedName>
</protein>
<proteinExistence type="predicted"/>
<dbReference type="HOGENOM" id="CLU_1544460_0_0_0"/>
<dbReference type="EMBL" id="AP012029">
    <property type="protein sequence ID" value="BAJ63269.1"/>
    <property type="molecule type" value="Genomic_DNA"/>
</dbReference>
<name>E8N4A5_ANATU</name>
<organism evidence="1 2">
    <name type="scientific">Anaerolinea thermophila (strain DSM 14523 / JCM 11388 / NBRC 100420 / UNI-1)</name>
    <dbReference type="NCBI Taxonomy" id="926569"/>
    <lineage>
        <taxon>Bacteria</taxon>
        <taxon>Bacillati</taxon>
        <taxon>Chloroflexota</taxon>
        <taxon>Anaerolineae</taxon>
        <taxon>Anaerolineales</taxon>
        <taxon>Anaerolineaceae</taxon>
        <taxon>Anaerolinea</taxon>
    </lineage>
</organism>